<protein>
    <submittedName>
        <fullName evidence="2">Uncharacterized protein</fullName>
    </submittedName>
</protein>
<sequence>MKGLDTDRNKNKMKGLDVVKVLIQGLVLFQGGILMVSHNENLISVSMDELRLFLKARWRFSMGISGIYEKILQFS</sequence>
<reference evidence="2" key="1">
    <citation type="submission" date="2013-07" db="EMBL/GenBank/DDBJ databases">
        <title>The genome of Eucalyptus grandis.</title>
        <authorList>
            <person name="Schmutz J."/>
            <person name="Hayes R."/>
            <person name="Myburg A."/>
            <person name="Tuskan G."/>
            <person name="Grattapaglia D."/>
            <person name="Rokhsar D.S."/>
        </authorList>
    </citation>
    <scope>NUCLEOTIDE SEQUENCE</scope>
    <source>
        <tissue evidence="2">Leaf extractions</tissue>
    </source>
</reference>
<dbReference type="EMBL" id="KK198754">
    <property type="protein sequence ID" value="KCW84208.1"/>
    <property type="molecule type" value="Genomic_DNA"/>
</dbReference>
<accession>A0A059D0E3</accession>
<organism evidence="2">
    <name type="scientific">Eucalyptus grandis</name>
    <name type="common">Flooded gum</name>
    <dbReference type="NCBI Taxonomy" id="71139"/>
    <lineage>
        <taxon>Eukaryota</taxon>
        <taxon>Viridiplantae</taxon>
        <taxon>Streptophyta</taxon>
        <taxon>Embryophyta</taxon>
        <taxon>Tracheophyta</taxon>
        <taxon>Spermatophyta</taxon>
        <taxon>Magnoliopsida</taxon>
        <taxon>eudicotyledons</taxon>
        <taxon>Gunneridae</taxon>
        <taxon>Pentapetalae</taxon>
        <taxon>rosids</taxon>
        <taxon>malvids</taxon>
        <taxon>Myrtales</taxon>
        <taxon>Myrtaceae</taxon>
        <taxon>Myrtoideae</taxon>
        <taxon>Eucalypteae</taxon>
        <taxon>Eucalyptus</taxon>
    </lineage>
</organism>
<dbReference type="InParanoid" id="A0A059D0E3"/>
<dbReference type="STRING" id="71139.A0A059D0E3"/>
<feature type="transmembrane region" description="Helical" evidence="1">
    <location>
        <begin position="21"/>
        <end position="38"/>
    </location>
</feature>
<evidence type="ECO:0000256" key="1">
    <source>
        <dbReference type="SAM" id="Phobius"/>
    </source>
</evidence>
<name>A0A059D0E3_EUCGR</name>
<proteinExistence type="predicted"/>
<dbReference type="AlphaFoldDB" id="A0A059D0E3"/>
<keyword evidence="1" id="KW-1133">Transmembrane helix</keyword>
<gene>
    <name evidence="2" type="ORF">EUGRSUZ_B01074</name>
</gene>
<dbReference type="Gramene" id="KCW84208">
    <property type="protein sequence ID" value="KCW84208"/>
    <property type="gene ID" value="EUGRSUZ_B01074"/>
</dbReference>
<keyword evidence="1" id="KW-0472">Membrane</keyword>
<keyword evidence="1" id="KW-0812">Transmembrane</keyword>
<evidence type="ECO:0000313" key="2">
    <source>
        <dbReference type="EMBL" id="KCW84208.1"/>
    </source>
</evidence>